<protein>
    <recommendedName>
        <fullName evidence="7 20">UDP-N-acetylenolpyruvoylglucosamine reductase</fullName>
        <ecNumber evidence="6 20">1.3.1.98</ecNumber>
    </recommendedName>
    <alternativeName>
        <fullName evidence="18 20">UDP-N-acetylmuramate dehydrogenase</fullName>
    </alternativeName>
</protein>
<dbReference type="HAMAP" id="MF_00037">
    <property type="entry name" value="MurB"/>
    <property type="match status" value="1"/>
</dbReference>
<evidence type="ECO:0000256" key="3">
    <source>
        <dbReference type="ARBA" id="ARBA00004496"/>
    </source>
</evidence>
<accession>L9UBK9</accession>
<dbReference type="UniPathway" id="UPA00219"/>
<dbReference type="InterPro" id="IPR016167">
    <property type="entry name" value="FAD-bd_PCMH_sub1"/>
</dbReference>
<evidence type="ECO:0000256" key="20">
    <source>
        <dbReference type="HAMAP-Rule" id="MF_00037"/>
    </source>
</evidence>
<dbReference type="NCBIfam" id="NF000755">
    <property type="entry name" value="PRK00046.1"/>
    <property type="match status" value="1"/>
</dbReference>
<evidence type="ECO:0000259" key="21">
    <source>
        <dbReference type="PROSITE" id="PS51387"/>
    </source>
</evidence>
<comment type="similarity">
    <text evidence="5 20">Belongs to the MurB family.</text>
</comment>
<dbReference type="InterPro" id="IPR003170">
    <property type="entry name" value="MurB"/>
</dbReference>
<dbReference type="SUPFAM" id="SSF56176">
    <property type="entry name" value="FAD-binding/transporter-associated domain-like"/>
    <property type="match status" value="1"/>
</dbReference>
<keyword evidence="8 20" id="KW-0963">Cytoplasm</keyword>
<evidence type="ECO:0000256" key="12">
    <source>
        <dbReference type="ARBA" id="ARBA00022857"/>
    </source>
</evidence>
<feature type="active site" evidence="20">
    <location>
        <position position="167"/>
    </location>
</feature>
<evidence type="ECO:0000256" key="11">
    <source>
        <dbReference type="ARBA" id="ARBA00022827"/>
    </source>
</evidence>
<keyword evidence="9 20" id="KW-0132">Cell division</keyword>
<evidence type="ECO:0000256" key="1">
    <source>
        <dbReference type="ARBA" id="ARBA00001974"/>
    </source>
</evidence>
<dbReference type="GO" id="GO:0071949">
    <property type="term" value="F:FAD binding"/>
    <property type="evidence" value="ECO:0007669"/>
    <property type="project" value="InterPro"/>
</dbReference>
<gene>
    <name evidence="20" type="primary">murB</name>
    <name evidence="22" type="ORF">HALTITAN_0644</name>
</gene>
<evidence type="ECO:0000256" key="17">
    <source>
        <dbReference type="ARBA" id="ARBA00023316"/>
    </source>
</evidence>
<sequence length="340" mass="36440">MAAQMNILSNVDLSAANTLRLPCQAERFASPKTLTALRQTLAEARHEGWPVTLLGGGSNVLLPEALPGLVVRPDLQQYWLSQRQGHVLAHVGAGVNWHTLVMATAARGLWGIENLALIPGSCGAAPVQNIGAYGVELADTLQAVQVMELATGRVNWLSAQECAFGYRESIFKGELAGSMVITQLVLRLSRTRAPRLGYGDLAARLASPPTPLAVAEAVCGIRREKLPDPQVLANAGSFFKNPLVADVLAAQLLQQYPAMPHFPQEGGQTKLAAGWLIDQCGLKGMRDGAFGVHQHQALVLVHFGGGDRQGLMKTASYIADQVEARFGVRLEPEPRLINPC</sequence>
<dbReference type="InterPro" id="IPR036318">
    <property type="entry name" value="FAD-bd_PCMH-like_sf"/>
</dbReference>
<evidence type="ECO:0000256" key="10">
    <source>
        <dbReference type="ARBA" id="ARBA00022630"/>
    </source>
</evidence>
<name>L9UBK9_9GAMM</name>
<dbReference type="GO" id="GO:0051301">
    <property type="term" value="P:cell division"/>
    <property type="evidence" value="ECO:0007669"/>
    <property type="project" value="UniProtKB-KW"/>
</dbReference>
<dbReference type="GO" id="GO:0071555">
    <property type="term" value="P:cell wall organization"/>
    <property type="evidence" value="ECO:0007669"/>
    <property type="project" value="UniProtKB-KW"/>
</dbReference>
<evidence type="ECO:0000256" key="19">
    <source>
        <dbReference type="ARBA" id="ARBA00048914"/>
    </source>
</evidence>
<dbReference type="NCBIfam" id="TIGR00179">
    <property type="entry name" value="murB"/>
    <property type="match status" value="1"/>
</dbReference>
<dbReference type="PROSITE" id="PS51387">
    <property type="entry name" value="FAD_PCMH"/>
    <property type="match status" value="1"/>
</dbReference>
<proteinExistence type="inferred from homology"/>
<evidence type="ECO:0000256" key="9">
    <source>
        <dbReference type="ARBA" id="ARBA00022618"/>
    </source>
</evidence>
<dbReference type="Pfam" id="PF01565">
    <property type="entry name" value="FAD_binding_4"/>
    <property type="match status" value="1"/>
</dbReference>
<keyword evidence="14 20" id="KW-0573">Peptidoglycan synthesis</keyword>
<evidence type="ECO:0000256" key="4">
    <source>
        <dbReference type="ARBA" id="ARBA00004752"/>
    </source>
</evidence>
<dbReference type="PANTHER" id="PTHR21071:SF4">
    <property type="entry name" value="UDP-N-ACETYLENOLPYRUVOYLGLUCOSAMINE REDUCTASE"/>
    <property type="match status" value="1"/>
</dbReference>
<dbReference type="EMBL" id="AOPO01000002">
    <property type="protein sequence ID" value="ELY22097.1"/>
    <property type="molecule type" value="Genomic_DNA"/>
</dbReference>
<keyword evidence="11 20" id="KW-0274">FAD</keyword>
<keyword evidence="12 20" id="KW-0521">NADP</keyword>
<dbReference type="InterPro" id="IPR016166">
    <property type="entry name" value="FAD-bd_PCMH"/>
</dbReference>
<dbReference type="InterPro" id="IPR016169">
    <property type="entry name" value="FAD-bd_PCMH_sub2"/>
</dbReference>
<evidence type="ECO:0000256" key="13">
    <source>
        <dbReference type="ARBA" id="ARBA00022960"/>
    </source>
</evidence>
<dbReference type="PANTHER" id="PTHR21071">
    <property type="entry name" value="UDP-N-ACETYLENOLPYRUVOYLGLUCOSAMINE REDUCTASE"/>
    <property type="match status" value="1"/>
</dbReference>
<dbReference type="EC" id="1.3.1.98" evidence="6 20"/>
<evidence type="ECO:0000256" key="15">
    <source>
        <dbReference type="ARBA" id="ARBA00023002"/>
    </source>
</evidence>
<dbReference type="PATRIC" id="fig|1204738.3.peg.954"/>
<keyword evidence="13 20" id="KW-0133">Cell shape</keyword>
<dbReference type="Proteomes" id="UP000011651">
    <property type="component" value="Unassembled WGS sequence"/>
</dbReference>
<dbReference type="InterPro" id="IPR011601">
    <property type="entry name" value="MurB_C"/>
</dbReference>
<keyword evidence="17 20" id="KW-0961">Cell wall biogenesis/degradation</keyword>
<dbReference type="InterPro" id="IPR006094">
    <property type="entry name" value="Oxid_FAD_bind_N"/>
</dbReference>
<evidence type="ECO:0000256" key="16">
    <source>
        <dbReference type="ARBA" id="ARBA00023306"/>
    </source>
</evidence>
<evidence type="ECO:0000256" key="14">
    <source>
        <dbReference type="ARBA" id="ARBA00022984"/>
    </source>
</evidence>
<organism evidence="22 23">
    <name type="scientific">Vreelandella titanicae BH1</name>
    <dbReference type="NCBI Taxonomy" id="1204738"/>
    <lineage>
        <taxon>Bacteria</taxon>
        <taxon>Pseudomonadati</taxon>
        <taxon>Pseudomonadota</taxon>
        <taxon>Gammaproteobacteria</taxon>
        <taxon>Oceanospirillales</taxon>
        <taxon>Halomonadaceae</taxon>
        <taxon>Vreelandella</taxon>
    </lineage>
</organism>
<evidence type="ECO:0000256" key="8">
    <source>
        <dbReference type="ARBA" id="ARBA00022490"/>
    </source>
</evidence>
<evidence type="ECO:0000256" key="6">
    <source>
        <dbReference type="ARBA" id="ARBA00012518"/>
    </source>
</evidence>
<feature type="domain" description="FAD-binding PCMH-type" evidence="21">
    <location>
        <begin position="21"/>
        <end position="191"/>
    </location>
</feature>
<comment type="function">
    <text evidence="2 20">Cell wall formation.</text>
</comment>
<evidence type="ECO:0000256" key="7">
    <source>
        <dbReference type="ARBA" id="ARBA00015188"/>
    </source>
</evidence>
<dbReference type="GO" id="GO:0008360">
    <property type="term" value="P:regulation of cell shape"/>
    <property type="evidence" value="ECO:0007669"/>
    <property type="project" value="UniProtKB-KW"/>
</dbReference>
<keyword evidence="10 20" id="KW-0285">Flavoprotein</keyword>
<evidence type="ECO:0000256" key="5">
    <source>
        <dbReference type="ARBA" id="ARBA00010485"/>
    </source>
</evidence>
<evidence type="ECO:0000256" key="18">
    <source>
        <dbReference type="ARBA" id="ARBA00031026"/>
    </source>
</evidence>
<dbReference type="GO" id="GO:0005829">
    <property type="term" value="C:cytosol"/>
    <property type="evidence" value="ECO:0007669"/>
    <property type="project" value="TreeGrafter"/>
</dbReference>
<dbReference type="NCBIfam" id="NF010478">
    <property type="entry name" value="PRK13903.1"/>
    <property type="match status" value="1"/>
</dbReference>
<comment type="catalytic activity">
    <reaction evidence="19 20">
        <text>UDP-N-acetyl-alpha-D-muramate + NADP(+) = UDP-N-acetyl-3-O-(1-carboxyvinyl)-alpha-D-glucosamine + NADPH + H(+)</text>
        <dbReference type="Rhea" id="RHEA:12248"/>
        <dbReference type="ChEBI" id="CHEBI:15378"/>
        <dbReference type="ChEBI" id="CHEBI:57783"/>
        <dbReference type="ChEBI" id="CHEBI:58349"/>
        <dbReference type="ChEBI" id="CHEBI:68483"/>
        <dbReference type="ChEBI" id="CHEBI:70757"/>
        <dbReference type="EC" id="1.3.1.98"/>
    </reaction>
</comment>
<dbReference type="Gene3D" id="3.90.78.10">
    <property type="entry name" value="UDP-N-acetylenolpyruvoylglucosamine reductase, C-terminal domain"/>
    <property type="match status" value="1"/>
</dbReference>
<dbReference type="GO" id="GO:0009252">
    <property type="term" value="P:peptidoglycan biosynthetic process"/>
    <property type="evidence" value="ECO:0007669"/>
    <property type="project" value="UniProtKB-UniRule"/>
</dbReference>
<keyword evidence="15 20" id="KW-0560">Oxidoreductase</keyword>
<comment type="cofactor">
    <cofactor evidence="1 20">
        <name>FAD</name>
        <dbReference type="ChEBI" id="CHEBI:57692"/>
    </cofactor>
</comment>
<evidence type="ECO:0000256" key="2">
    <source>
        <dbReference type="ARBA" id="ARBA00003921"/>
    </source>
</evidence>
<evidence type="ECO:0000313" key="22">
    <source>
        <dbReference type="EMBL" id="ELY22097.1"/>
    </source>
</evidence>
<comment type="pathway">
    <text evidence="4 20">Cell wall biogenesis; peptidoglycan biosynthesis.</text>
</comment>
<feature type="active site" description="Proton donor" evidence="20">
    <location>
        <position position="237"/>
    </location>
</feature>
<comment type="subcellular location">
    <subcellularLocation>
        <location evidence="3 20">Cytoplasm</location>
    </subcellularLocation>
</comment>
<evidence type="ECO:0000313" key="23">
    <source>
        <dbReference type="Proteomes" id="UP000011651"/>
    </source>
</evidence>
<feature type="active site" evidence="20">
    <location>
        <position position="333"/>
    </location>
</feature>
<dbReference type="AlphaFoldDB" id="L9UBK9"/>
<comment type="caution">
    <text evidence="22">The sequence shown here is derived from an EMBL/GenBank/DDBJ whole genome shotgun (WGS) entry which is preliminary data.</text>
</comment>
<dbReference type="SUPFAM" id="SSF56194">
    <property type="entry name" value="Uridine diphospho-N-Acetylenolpyruvylglucosamine reductase, MurB, C-terminal domain"/>
    <property type="match status" value="1"/>
</dbReference>
<dbReference type="Pfam" id="PF02873">
    <property type="entry name" value="MurB_C"/>
    <property type="match status" value="1"/>
</dbReference>
<dbReference type="Gene3D" id="3.30.465.10">
    <property type="match status" value="1"/>
</dbReference>
<dbReference type="InterPro" id="IPR036635">
    <property type="entry name" value="MurB_C_sf"/>
</dbReference>
<dbReference type="Gene3D" id="3.30.43.10">
    <property type="entry name" value="Uridine Diphospho-n-acetylenolpyruvylglucosamine Reductase, domain 2"/>
    <property type="match status" value="1"/>
</dbReference>
<reference evidence="22 23" key="1">
    <citation type="journal article" date="2013" name="Genome Announc.">
        <title>Draft Genome of the Marine Gammaproteobacterium Halomonas titanicae.</title>
        <authorList>
            <person name="Sanchez-Porro C."/>
            <person name="de la Haba R.R."/>
            <person name="Cruz-Hernandez N."/>
            <person name="Gonzalez J.M."/>
            <person name="Reyes-Guirao C."/>
            <person name="Navarro-Sampedro L."/>
            <person name="Carballo M."/>
            <person name="Ventosa A."/>
        </authorList>
    </citation>
    <scope>NUCLEOTIDE SEQUENCE [LARGE SCALE GENOMIC DNA]</scope>
    <source>
        <strain evidence="22 23">BH1</strain>
    </source>
</reference>
<dbReference type="GO" id="GO:0008762">
    <property type="term" value="F:UDP-N-acetylmuramate dehydrogenase activity"/>
    <property type="evidence" value="ECO:0007669"/>
    <property type="project" value="UniProtKB-UniRule"/>
</dbReference>
<keyword evidence="16 20" id="KW-0131">Cell cycle</keyword>